<dbReference type="AlphaFoldDB" id="A0A395R0I3"/>
<name>A0A395R0I3_9PSED</name>
<proteinExistence type="predicted"/>
<dbReference type="EMBL" id="LMAZ01000005">
    <property type="protein sequence ID" value="RGP53647.1"/>
    <property type="molecule type" value="Genomic_DNA"/>
</dbReference>
<dbReference type="InterPro" id="IPR037401">
    <property type="entry name" value="SnoaL-like"/>
</dbReference>
<protein>
    <recommendedName>
        <fullName evidence="1">SnoaL-like domain-containing protein</fullName>
    </recommendedName>
</protein>
<gene>
    <name evidence="2" type="ORF">ASB58_14835</name>
</gene>
<comment type="caution">
    <text evidence="2">The sequence shown here is derived from an EMBL/GenBank/DDBJ whole genome shotgun (WGS) entry which is preliminary data.</text>
</comment>
<evidence type="ECO:0000313" key="2">
    <source>
        <dbReference type="EMBL" id="RGP53647.1"/>
    </source>
</evidence>
<evidence type="ECO:0000259" key="1">
    <source>
        <dbReference type="Pfam" id="PF12680"/>
    </source>
</evidence>
<accession>A0A395R0I3</accession>
<dbReference type="SUPFAM" id="SSF54427">
    <property type="entry name" value="NTF2-like"/>
    <property type="match status" value="1"/>
</dbReference>
<keyword evidence="3" id="KW-1185">Reference proteome</keyword>
<feature type="domain" description="SnoaL-like" evidence="1">
    <location>
        <begin position="15"/>
        <end position="117"/>
    </location>
</feature>
<sequence length="129" mass="14852">MTTLNREQLIDLATKQYFANVDCKNMDAVLACFHPDVQFTIQTDNLTHPGVEGVRKMFEGLFSTYDEIWHGDFEMAADDATQTVCARFNVYLKDPAGNETRLSNCNFWYVRDGKFERVFVFMSGDNVLK</sequence>
<evidence type="ECO:0000313" key="3">
    <source>
        <dbReference type="Proteomes" id="UP000265411"/>
    </source>
</evidence>
<organism evidence="2 3">
    <name type="scientific">Pseudomonas abyssi</name>
    <dbReference type="NCBI Taxonomy" id="170540"/>
    <lineage>
        <taxon>Bacteria</taxon>
        <taxon>Pseudomonadati</taxon>
        <taxon>Pseudomonadota</taxon>
        <taxon>Gammaproteobacteria</taxon>
        <taxon>Pseudomonadales</taxon>
        <taxon>Pseudomonadaceae</taxon>
        <taxon>Pseudomonas</taxon>
    </lineage>
</organism>
<dbReference type="Gene3D" id="3.10.450.50">
    <property type="match status" value="1"/>
</dbReference>
<reference evidence="2 3" key="1">
    <citation type="journal article" date="2018" name="Syst. Appl. Microbiol.">
        <title>Pseudomonas gallaeciensis sp. nov., isolated from crude-oil-contaminated intertidal sand samples after the Prestige oil spill.</title>
        <authorList>
            <person name="Mulet M."/>
            <person name="Sanchez D."/>
            <person name="Rodriguez A.C."/>
            <person name="Nogales B."/>
            <person name="Bosch R."/>
            <person name="Busquets A."/>
            <person name="Gomila M."/>
            <person name="Lalucat J."/>
            <person name="Garcia-Valdes E."/>
        </authorList>
    </citation>
    <scope>NUCLEOTIDE SEQUENCE [LARGE SCALE GENOMIC DNA]</scope>
    <source>
        <strain evidence="2 3">V113</strain>
    </source>
</reference>
<dbReference type="RefSeq" id="WP_181977948.1">
    <property type="nucleotide sequence ID" value="NZ_LMAZ01000005.1"/>
</dbReference>
<dbReference type="Pfam" id="PF12680">
    <property type="entry name" value="SnoaL_2"/>
    <property type="match status" value="1"/>
</dbReference>
<dbReference type="InterPro" id="IPR032710">
    <property type="entry name" value="NTF2-like_dom_sf"/>
</dbReference>
<dbReference type="Proteomes" id="UP000265411">
    <property type="component" value="Unassembled WGS sequence"/>
</dbReference>